<dbReference type="GO" id="GO:0005739">
    <property type="term" value="C:mitochondrion"/>
    <property type="evidence" value="ECO:0007669"/>
    <property type="project" value="TreeGrafter"/>
</dbReference>
<evidence type="ECO:0000256" key="4">
    <source>
        <dbReference type="RuleBase" id="RU003423"/>
    </source>
</evidence>
<dbReference type="GO" id="GO:0016746">
    <property type="term" value="F:acyltransferase activity"/>
    <property type="evidence" value="ECO:0007669"/>
    <property type="project" value="UniProtKB-KW"/>
</dbReference>
<evidence type="ECO:0000256" key="5">
    <source>
        <dbReference type="SAM" id="MobiDB-lite"/>
    </source>
</evidence>
<dbReference type="PANTHER" id="PTHR23151">
    <property type="entry name" value="DIHYDROLIPOAMIDE ACETYL/SUCCINYL-TRANSFERASE-RELATED"/>
    <property type="match status" value="1"/>
</dbReference>
<keyword evidence="2 4" id="KW-0450">Lipoyl</keyword>
<organism evidence="8 9">
    <name type="scientific">Littorina saxatilis</name>
    <dbReference type="NCBI Taxonomy" id="31220"/>
    <lineage>
        <taxon>Eukaryota</taxon>
        <taxon>Metazoa</taxon>
        <taxon>Spiralia</taxon>
        <taxon>Lophotrochozoa</taxon>
        <taxon>Mollusca</taxon>
        <taxon>Gastropoda</taxon>
        <taxon>Caenogastropoda</taxon>
        <taxon>Littorinimorpha</taxon>
        <taxon>Littorinoidea</taxon>
        <taxon>Littorinidae</taxon>
        <taxon>Littorina</taxon>
    </lineage>
</organism>
<feature type="domain" description="Peripheral subunit-binding (PSBD)" evidence="7">
    <location>
        <begin position="286"/>
        <end position="323"/>
    </location>
</feature>
<keyword evidence="4" id="KW-0808">Transferase</keyword>
<name>A0AAN9G880_9CAEN</name>
<dbReference type="FunFam" id="2.40.50.100:FF:000010">
    <property type="entry name" value="Acetyltransferase component of pyruvate dehydrogenase complex"/>
    <property type="match status" value="2"/>
</dbReference>
<evidence type="ECO:0000259" key="6">
    <source>
        <dbReference type="PROSITE" id="PS50968"/>
    </source>
</evidence>
<dbReference type="SUPFAM" id="SSF51230">
    <property type="entry name" value="Single hybrid motif"/>
    <property type="match status" value="2"/>
</dbReference>
<evidence type="ECO:0000256" key="3">
    <source>
        <dbReference type="ARBA" id="ARBA00022946"/>
    </source>
</evidence>
<feature type="compositionally biased region" description="Low complexity" evidence="5">
    <location>
        <begin position="136"/>
        <end position="158"/>
    </location>
</feature>
<feature type="region of interest" description="Disordered" evidence="5">
    <location>
        <begin position="331"/>
        <end position="362"/>
    </location>
</feature>
<dbReference type="PROSITE" id="PS50968">
    <property type="entry name" value="BIOTINYL_LIPOYL"/>
    <property type="match status" value="2"/>
</dbReference>
<dbReference type="GO" id="GO:0006086">
    <property type="term" value="P:pyruvate decarboxylation to acetyl-CoA"/>
    <property type="evidence" value="ECO:0007669"/>
    <property type="project" value="InterPro"/>
</dbReference>
<dbReference type="Pfam" id="PF00364">
    <property type="entry name" value="Biotin_lipoyl"/>
    <property type="match status" value="2"/>
</dbReference>
<comment type="cofactor">
    <cofactor evidence="4">
        <name>(R)-lipoate</name>
        <dbReference type="ChEBI" id="CHEBI:83088"/>
    </cofactor>
</comment>
<proteinExistence type="inferred from homology"/>
<dbReference type="InterPro" id="IPR036625">
    <property type="entry name" value="E3-bd_dom_sf"/>
</dbReference>
<evidence type="ECO:0000313" key="8">
    <source>
        <dbReference type="EMBL" id="KAK7099198.1"/>
    </source>
</evidence>
<keyword evidence="9" id="KW-1185">Reference proteome</keyword>
<dbReference type="InterPro" id="IPR003016">
    <property type="entry name" value="2-oxoA_DH_lipoyl-BS"/>
</dbReference>
<sequence length="599" mass="62934">MAGVGSLGRMNCIVNRLGTVLSRSSVSHSQVRKFYLRSTCAATNKVEMPSLSPTMEAGTIVKWHKKEGDPVQPGDLLCDIQTDKAIVGMEYDEEGVVAKILKPDNSENVTVGTLIALVVDEGDDWQSVEVPAGAGAAAPQAAGGETAAPSPVATAAPTGGSTPGMKVEMPSLSPSMEEGTIVAWHKKEGDTVKQGELLCDIQTDKAIVGMEWEDDEAILAKILNQAGSTKIKVGTLIAMMVAEGEDWKDVQIPAQTAAPSSEPVATSTSPPPAAEKVAAIEVDLPGIGPSVKKLLQEYNITPSSVSATGPKGNLIKGDILNYIQSKGLHKVDQTGKSATPEKAAAPTLASPPAASSPSRGEPYIDIPLSSMRKVIAKRLTESKSTVPHAYSTIDCSMQIVTNARARFIEQGIRVSMNDFIIKAAGFALERSPRVNATYKADNFQPSPTVDISVAVATEGGLITPIVQNVPSLGVAQISETVKALAEKARAGKLQPHEFQGGSFSISNLGMFGIKEFSAVINPPQVAILAIGGTRLTVGNENSIIDPKMSVTLSYDSRVMDEKDALQFLELFRLGLQNPDILVGGTVSVRNADFAVGSAV</sequence>
<dbReference type="InterPro" id="IPR001078">
    <property type="entry name" value="2-oxoacid_DH_actylTfrase"/>
</dbReference>
<dbReference type="PANTHER" id="PTHR23151:SF90">
    <property type="entry name" value="DIHYDROLIPOYLLYSINE-RESIDUE ACETYLTRANSFERASE COMPONENT OF PYRUVATE DEHYDROGENASE COMPLEX, MITOCHONDRIAL-RELATED"/>
    <property type="match status" value="1"/>
</dbReference>
<dbReference type="Pfam" id="PF02817">
    <property type="entry name" value="E3_binding"/>
    <property type="match status" value="1"/>
</dbReference>
<comment type="similarity">
    <text evidence="1 4">Belongs to the 2-oxoacid dehydrogenase family.</text>
</comment>
<dbReference type="InterPro" id="IPR000089">
    <property type="entry name" value="Biotin_lipoyl"/>
</dbReference>
<dbReference type="InterPro" id="IPR004167">
    <property type="entry name" value="PSBD"/>
</dbReference>
<dbReference type="InterPro" id="IPR011053">
    <property type="entry name" value="Single_hybrid_motif"/>
</dbReference>
<dbReference type="Gene3D" id="3.30.559.10">
    <property type="entry name" value="Chloramphenicol acetyltransferase-like domain"/>
    <property type="match status" value="1"/>
</dbReference>
<reference evidence="8 9" key="1">
    <citation type="submission" date="2024-02" db="EMBL/GenBank/DDBJ databases">
        <title>Chromosome-scale genome assembly of the rough periwinkle Littorina saxatilis.</title>
        <authorList>
            <person name="De Jode A."/>
            <person name="Faria R."/>
            <person name="Formenti G."/>
            <person name="Sims Y."/>
            <person name="Smith T.P."/>
            <person name="Tracey A."/>
            <person name="Wood J.M.D."/>
            <person name="Zagrodzka Z.B."/>
            <person name="Johannesson K."/>
            <person name="Butlin R.K."/>
            <person name="Leder E.H."/>
        </authorList>
    </citation>
    <scope>NUCLEOTIDE SEQUENCE [LARGE SCALE GENOMIC DNA]</scope>
    <source>
        <strain evidence="8">Snail1</strain>
        <tissue evidence="8">Muscle</tissue>
    </source>
</reference>
<gene>
    <name evidence="8" type="ORF">V1264_003378</name>
</gene>
<protein>
    <recommendedName>
        <fullName evidence="4">Dihydrolipoamide acetyltransferase component of pyruvate dehydrogenase complex</fullName>
        <ecNumber evidence="4">2.3.1.-</ecNumber>
    </recommendedName>
</protein>
<dbReference type="GO" id="GO:0045254">
    <property type="term" value="C:pyruvate dehydrogenase complex"/>
    <property type="evidence" value="ECO:0007669"/>
    <property type="project" value="InterPro"/>
</dbReference>
<dbReference type="EC" id="2.3.1.-" evidence="4"/>
<dbReference type="CDD" id="cd06849">
    <property type="entry name" value="lipoyl_domain"/>
    <property type="match status" value="2"/>
</dbReference>
<dbReference type="InterPro" id="IPR045257">
    <property type="entry name" value="E2/Pdx1"/>
</dbReference>
<dbReference type="EMBL" id="JBAMIC010000012">
    <property type="protein sequence ID" value="KAK7099198.1"/>
    <property type="molecule type" value="Genomic_DNA"/>
</dbReference>
<dbReference type="Gene3D" id="2.40.50.100">
    <property type="match status" value="2"/>
</dbReference>
<dbReference type="InterPro" id="IPR023213">
    <property type="entry name" value="CAT-like_dom_sf"/>
</dbReference>
<feature type="domain" description="Lipoyl-binding" evidence="6">
    <location>
        <begin position="164"/>
        <end position="241"/>
    </location>
</feature>
<evidence type="ECO:0000256" key="2">
    <source>
        <dbReference type="ARBA" id="ARBA00022823"/>
    </source>
</evidence>
<dbReference type="Gene3D" id="4.10.320.10">
    <property type="entry name" value="E3-binding domain"/>
    <property type="match status" value="1"/>
</dbReference>
<dbReference type="PROSITE" id="PS00189">
    <property type="entry name" value="LIPOYL"/>
    <property type="match status" value="1"/>
</dbReference>
<evidence type="ECO:0000256" key="1">
    <source>
        <dbReference type="ARBA" id="ARBA00007317"/>
    </source>
</evidence>
<feature type="compositionally biased region" description="Low complexity" evidence="5">
    <location>
        <begin position="343"/>
        <end position="358"/>
    </location>
</feature>
<accession>A0AAN9G880</accession>
<dbReference type="AlphaFoldDB" id="A0AAN9G880"/>
<dbReference type="SUPFAM" id="SSF47005">
    <property type="entry name" value="Peripheral subunit-binding domain of 2-oxo acid dehydrogenase complex"/>
    <property type="match status" value="1"/>
</dbReference>
<dbReference type="Proteomes" id="UP001374579">
    <property type="component" value="Unassembled WGS sequence"/>
</dbReference>
<comment type="caution">
    <text evidence="8">The sequence shown here is derived from an EMBL/GenBank/DDBJ whole genome shotgun (WGS) entry which is preliminary data.</text>
</comment>
<feature type="domain" description="Lipoyl-binding" evidence="6">
    <location>
        <begin position="43"/>
        <end position="119"/>
    </location>
</feature>
<feature type="region of interest" description="Disordered" evidence="5">
    <location>
        <begin position="136"/>
        <end position="168"/>
    </location>
</feature>
<dbReference type="SUPFAM" id="SSF52777">
    <property type="entry name" value="CoA-dependent acyltransferases"/>
    <property type="match status" value="1"/>
</dbReference>
<dbReference type="PROSITE" id="PS51826">
    <property type="entry name" value="PSBD"/>
    <property type="match status" value="1"/>
</dbReference>
<evidence type="ECO:0000259" key="7">
    <source>
        <dbReference type="PROSITE" id="PS51826"/>
    </source>
</evidence>
<keyword evidence="3" id="KW-0809">Transit peptide</keyword>
<keyword evidence="4" id="KW-0012">Acyltransferase</keyword>
<dbReference type="Pfam" id="PF00198">
    <property type="entry name" value="2-oxoacid_dh"/>
    <property type="match status" value="1"/>
</dbReference>
<evidence type="ECO:0000313" key="9">
    <source>
        <dbReference type="Proteomes" id="UP001374579"/>
    </source>
</evidence>